<accession>A0AAF0DZF9</accession>
<evidence type="ECO:0008006" key="5">
    <source>
        <dbReference type="Google" id="ProtNLM"/>
    </source>
</evidence>
<keyword evidence="4" id="KW-1185">Reference proteome</keyword>
<name>A0AAF0DZF9_9BASI</name>
<reference evidence="3" key="1">
    <citation type="submission" date="2023-03" db="EMBL/GenBank/DDBJ databases">
        <title>Mating type loci evolution in Malassezia.</title>
        <authorList>
            <person name="Coelho M.A."/>
        </authorList>
    </citation>
    <scope>NUCLEOTIDE SEQUENCE</scope>
    <source>
        <strain evidence="3">CBS 7876</strain>
    </source>
</reference>
<feature type="compositionally biased region" description="Basic and acidic residues" evidence="2">
    <location>
        <begin position="413"/>
        <end position="425"/>
    </location>
</feature>
<keyword evidence="1" id="KW-0103">Bromodomain</keyword>
<evidence type="ECO:0000256" key="1">
    <source>
        <dbReference type="ARBA" id="ARBA00023117"/>
    </source>
</evidence>
<feature type="region of interest" description="Disordered" evidence="2">
    <location>
        <begin position="267"/>
        <end position="290"/>
    </location>
</feature>
<dbReference type="SUPFAM" id="SSF47370">
    <property type="entry name" value="Bromodomain"/>
    <property type="match status" value="1"/>
</dbReference>
<dbReference type="GO" id="GO:0006325">
    <property type="term" value="P:chromatin organization"/>
    <property type="evidence" value="ECO:0007669"/>
    <property type="project" value="UniProtKB-ARBA"/>
</dbReference>
<protein>
    <recommendedName>
        <fullName evidence="5">Bromo domain-containing protein</fullName>
    </recommendedName>
</protein>
<dbReference type="InterPro" id="IPR036427">
    <property type="entry name" value="Bromodomain-like_sf"/>
</dbReference>
<gene>
    <name evidence="3" type="ORF">MOBT1_000524</name>
</gene>
<feature type="region of interest" description="Disordered" evidence="2">
    <location>
        <begin position="164"/>
        <end position="219"/>
    </location>
</feature>
<sequence>MSTGGGGRAILLKGPTLNSKVFLTALPERLDVRRRLTQDLLAKARELFHVPADCTPQLYVPCPSSVGTAYSEQRGAILLADAMPFVRDRELLTVRWTSSDSPARDANARVQWDPKLPATDGAIGSTRPSVTPVWRGPQARAAHVARVLERERSYAEEWTDNLRKPVPVRPEPSVFGKPAAAQKREPLSPPPSSPNASPERAPEMSRVEAPASPTPLRSQDVVPAPLVWNAQEEPGTPPQAGADALGDTPGLFGLGALCARLNPFARGTPQKDGLGPAPSPPKSAKEPRVVQKTRTRPLTIPEMAHVQGTAAYEVMTQVLASVREHPCAMQFRAPMPYDLRRFCERRGRVVDLGTIGVRVSKRDFGSVPLTRFAEELAAYLENLVAFYGEHSYQAHAAHGLGKFAETLLKELSKQKPSEPRADAKEPAQPAGPAARGAAAKGASEPSAAKPEAPAKPSGPRAQGAGAPASEPDTSAKQAPAPAETPVHAEAGAGKASGAGDTAPKADAAKTGPAKADAPGKRAPKEAPQGAAAKTEAGAAGEKAAGAEGAAAPATKRRGAAASQPVAKRTRRSSRVKT</sequence>
<dbReference type="Gene3D" id="1.20.920.10">
    <property type="entry name" value="Bromodomain-like"/>
    <property type="match status" value="1"/>
</dbReference>
<feature type="compositionally biased region" description="Basic residues" evidence="2">
    <location>
        <begin position="567"/>
        <end position="577"/>
    </location>
</feature>
<feature type="region of interest" description="Disordered" evidence="2">
    <location>
        <begin position="115"/>
        <end position="135"/>
    </location>
</feature>
<feature type="compositionally biased region" description="Low complexity" evidence="2">
    <location>
        <begin position="488"/>
        <end position="502"/>
    </location>
</feature>
<feature type="compositionally biased region" description="Low complexity" evidence="2">
    <location>
        <begin position="426"/>
        <end position="459"/>
    </location>
</feature>
<dbReference type="AlphaFoldDB" id="A0AAF0DZF9"/>
<dbReference type="Proteomes" id="UP001214603">
    <property type="component" value="Chromosome 1"/>
</dbReference>
<organism evidence="3 4">
    <name type="scientific">Malassezia obtusa</name>
    <dbReference type="NCBI Taxonomy" id="76774"/>
    <lineage>
        <taxon>Eukaryota</taxon>
        <taxon>Fungi</taxon>
        <taxon>Dikarya</taxon>
        <taxon>Basidiomycota</taxon>
        <taxon>Ustilaginomycotina</taxon>
        <taxon>Malasseziomycetes</taxon>
        <taxon>Malasseziales</taxon>
        <taxon>Malasseziaceae</taxon>
        <taxon>Malassezia</taxon>
    </lineage>
</organism>
<evidence type="ECO:0000313" key="4">
    <source>
        <dbReference type="Proteomes" id="UP001214603"/>
    </source>
</evidence>
<dbReference type="EMBL" id="CP119934">
    <property type="protein sequence ID" value="WFD01844.1"/>
    <property type="molecule type" value="Genomic_DNA"/>
</dbReference>
<evidence type="ECO:0000313" key="3">
    <source>
        <dbReference type="EMBL" id="WFD01844.1"/>
    </source>
</evidence>
<proteinExistence type="predicted"/>
<feature type="compositionally biased region" description="Low complexity" evidence="2">
    <location>
        <begin position="525"/>
        <end position="553"/>
    </location>
</feature>
<feature type="region of interest" description="Disordered" evidence="2">
    <location>
        <begin position="413"/>
        <end position="577"/>
    </location>
</feature>
<evidence type="ECO:0000256" key="2">
    <source>
        <dbReference type="SAM" id="MobiDB-lite"/>
    </source>
</evidence>